<dbReference type="HOGENOM" id="CLU_2764692_0_0_1"/>
<reference evidence="2" key="1">
    <citation type="journal article" date="2012" name="Nat. Genet.">
        <title>Lifestyle transitions in plant pathogenic Colletotrichum fungi deciphered by genome and transcriptome analyses.</title>
        <authorList>
            <person name="O'Connell R.J."/>
            <person name="Thon M.R."/>
            <person name="Hacquard S."/>
            <person name="Amyotte S.G."/>
            <person name="Kleemann J."/>
            <person name="Torres M.F."/>
            <person name="Damm U."/>
            <person name="Buiate E.A."/>
            <person name="Epstein L."/>
            <person name="Alkan N."/>
            <person name="Altmueller J."/>
            <person name="Alvarado-Balderrama L."/>
            <person name="Bauser C.A."/>
            <person name="Becker C."/>
            <person name="Birren B.W."/>
            <person name="Chen Z."/>
            <person name="Choi J."/>
            <person name="Crouch J.A."/>
            <person name="Duvick J.P."/>
            <person name="Farman M.A."/>
            <person name="Gan P."/>
            <person name="Heiman D."/>
            <person name="Henrissat B."/>
            <person name="Howard R.J."/>
            <person name="Kabbage M."/>
            <person name="Koch C."/>
            <person name="Kracher B."/>
            <person name="Kubo Y."/>
            <person name="Law A.D."/>
            <person name="Lebrun M.-H."/>
            <person name="Lee Y.-H."/>
            <person name="Miyara I."/>
            <person name="Moore N."/>
            <person name="Neumann U."/>
            <person name="Nordstroem K."/>
            <person name="Panaccione D.G."/>
            <person name="Panstruga R."/>
            <person name="Place M."/>
            <person name="Proctor R.H."/>
            <person name="Prusky D."/>
            <person name="Rech G."/>
            <person name="Reinhardt R."/>
            <person name="Rollins J.A."/>
            <person name="Rounsley S."/>
            <person name="Schardl C.L."/>
            <person name="Schwartz D.C."/>
            <person name="Shenoy N."/>
            <person name="Shirasu K."/>
            <person name="Sikhakolli U.R."/>
            <person name="Stueber K."/>
            <person name="Sukno S.A."/>
            <person name="Sweigard J.A."/>
            <person name="Takano Y."/>
            <person name="Takahara H."/>
            <person name="Trail F."/>
            <person name="van der Does H.C."/>
            <person name="Voll L.M."/>
            <person name="Will I."/>
            <person name="Young S."/>
            <person name="Zeng Q."/>
            <person name="Zhang J."/>
            <person name="Zhou S."/>
            <person name="Dickman M.B."/>
            <person name="Schulze-Lefert P."/>
            <person name="Ver Loren van Themaat E."/>
            <person name="Ma L.-J."/>
            <person name="Vaillancourt L.J."/>
        </authorList>
    </citation>
    <scope>NUCLEOTIDE SEQUENCE [LARGE SCALE GENOMIC DNA]</scope>
    <source>
        <strain evidence="2">IMI 349063</strain>
    </source>
</reference>
<feature type="non-terminal residue" evidence="1">
    <location>
        <position position="1"/>
    </location>
</feature>
<evidence type="ECO:0000313" key="2">
    <source>
        <dbReference type="Proteomes" id="UP000007174"/>
    </source>
</evidence>
<evidence type="ECO:0000313" key="1">
    <source>
        <dbReference type="EMBL" id="CCF34398.1"/>
    </source>
</evidence>
<accession>H1V2E6</accession>
<name>H1V2E6_COLHI</name>
<sequence>GRNTPAGLAADDKSDQRGVRLVCLLSDNPGVGVIENGAAVYRHRLPKRRDVRQICPAIVTIGHACSTDGC</sequence>
<proteinExistence type="predicted"/>
<dbReference type="Proteomes" id="UP000007174">
    <property type="component" value="Unassembled WGS sequence"/>
</dbReference>
<dbReference type="AlphaFoldDB" id="H1V2E6"/>
<organism evidence="1 2">
    <name type="scientific">Colletotrichum higginsianum (strain IMI 349063)</name>
    <name type="common">Crucifer anthracnose fungus</name>
    <dbReference type="NCBI Taxonomy" id="759273"/>
    <lineage>
        <taxon>Eukaryota</taxon>
        <taxon>Fungi</taxon>
        <taxon>Dikarya</taxon>
        <taxon>Ascomycota</taxon>
        <taxon>Pezizomycotina</taxon>
        <taxon>Sordariomycetes</taxon>
        <taxon>Hypocreomycetidae</taxon>
        <taxon>Glomerellales</taxon>
        <taxon>Glomerellaceae</taxon>
        <taxon>Colletotrichum</taxon>
        <taxon>Colletotrichum destructivum species complex</taxon>
    </lineage>
</organism>
<gene>
    <name evidence="1" type="ORF">CH063_00174</name>
</gene>
<dbReference type="EMBL" id="CACQ02001124">
    <property type="protein sequence ID" value="CCF34398.1"/>
    <property type="molecule type" value="Genomic_DNA"/>
</dbReference>
<protein>
    <submittedName>
        <fullName evidence="1">Uncharacterized protein</fullName>
    </submittedName>
</protein>